<dbReference type="Pfam" id="PF01648">
    <property type="entry name" value="ACPS"/>
    <property type="match status" value="1"/>
</dbReference>
<evidence type="ECO:0000313" key="5">
    <source>
        <dbReference type="Proteomes" id="UP000295188"/>
    </source>
</evidence>
<dbReference type="GO" id="GO:0000287">
    <property type="term" value="F:magnesium ion binding"/>
    <property type="evidence" value="ECO:0007669"/>
    <property type="project" value="InterPro"/>
</dbReference>
<accession>A0A4R3K1Q0</accession>
<name>A0A4R3K1Q0_9FIRM</name>
<sequence>MPKLGDIYIADISCLQDKKLFAGQLAALSAERQRKVMAMASEKNRCLTAGAGVLLNVALRKYGIDGKTAKICYNIYGKPFLHDYHIYFSLSHSGDYVFCAVSDEEIGADIQRHTNYKQNVVKRFFHPAEQAYISSLSLNKRATTFFRLWTLKESCAKMLGTSLAKTLSSVSVQFTAQAIVAHANGQKLPCTFNEYNLDGYSAAVCSKKEGQAEPLQWVELTE</sequence>
<keyword evidence="2 4" id="KW-0808">Transferase</keyword>
<evidence type="ECO:0000313" key="4">
    <source>
        <dbReference type="EMBL" id="TCS75753.1"/>
    </source>
</evidence>
<dbReference type="SUPFAM" id="SSF56214">
    <property type="entry name" value="4'-phosphopantetheinyl transferase"/>
    <property type="match status" value="2"/>
</dbReference>
<evidence type="ECO:0000259" key="3">
    <source>
        <dbReference type="Pfam" id="PF01648"/>
    </source>
</evidence>
<comment type="similarity">
    <text evidence="1">Belongs to the P-Pant transferase superfamily. Gsp/Sfp/HetI/AcpT family.</text>
</comment>
<dbReference type="InterPro" id="IPR037143">
    <property type="entry name" value="4-PPantetheinyl_Trfase_dom_sf"/>
</dbReference>
<dbReference type="AlphaFoldDB" id="A0A4R3K1Q0"/>
<dbReference type="InterPro" id="IPR008278">
    <property type="entry name" value="4-PPantetheinyl_Trfase_dom"/>
</dbReference>
<gene>
    <name evidence="4" type="ORF">EDC37_1286</name>
</gene>
<dbReference type="GO" id="GO:0008897">
    <property type="term" value="F:holo-[acyl-carrier-protein] synthase activity"/>
    <property type="evidence" value="ECO:0007669"/>
    <property type="project" value="InterPro"/>
</dbReference>
<protein>
    <submittedName>
        <fullName evidence="4">4'-phosphopantetheinyl transferase</fullName>
    </submittedName>
</protein>
<proteinExistence type="inferred from homology"/>
<dbReference type="GO" id="GO:0019878">
    <property type="term" value="P:lysine biosynthetic process via aminoadipic acid"/>
    <property type="evidence" value="ECO:0007669"/>
    <property type="project" value="TreeGrafter"/>
</dbReference>
<dbReference type="GO" id="GO:0005829">
    <property type="term" value="C:cytosol"/>
    <property type="evidence" value="ECO:0007669"/>
    <property type="project" value="TreeGrafter"/>
</dbReference>
<evidence type="ECO:0000256" key="1">
    <source>
        <dbReference type="ARBA" id="ARBA00010990"/>
    </source>
</evidence>
<dbReference type="PANTHER" id="PTHR12215">
    <property type="entry name" value="PHOSPHOPANTETHEINE TRANSFERASE"/>
    <property type="match status" value="1"/>
</dbReference>
<keyword evidence="5" id="KW-1185">Reference proteome</keyword>
<dbReference type="PANTHER" id="PTHR12215:SF10">
    <property type="entry name" value="L-AMINOADIPATE-SEMIALDEHYDE DEHYDROGENASE-PHOSPHOPANTETHEINYL TRANSFERASE"/>
    <property type="match status" value="1"/>
</dbReference>
<comment type="caution">
    <text evidence="4">The sequence shown here is derived from an EMBL/GenBank/DDBJ whole genome shotgun (WGS) entry which is preliminary data.</text>
</comment>
<feature type="domain" description="4'-phosphopantetheinyl transferase" evidence="3">
    <location>
        <begin position="106"/>
        <end position="205"/>
    </location>
</feature>
<organism evidence="4 5">
    <name type="scientific">Pectinatus cerevisiiphilus</name>
    <dbReference type="NCBI Taxonomy" id="86956"/>
    <lineage>
        <taxon>Bacteria</taxon>
        <taxon>Bacillati</taxon>
        <taxon>Bacillota</taxon>
        <taxon>Negativicutes</taxon>
        <taxon>Selenomonadales</taxon>
        <taxon>Selenomonadaceae</taxon>
        <taxon>Pectinatus</taxon>
    </lineage>
</organism>
<dbReference type="EMBL" id="SMAA01000028">
    <property type="protein sequence ID" value="TCS75753.1"/>
    <property type="molecule type" value="Genomic_DNA"/>
</dbReference>
<dbReference type="OrthoDB" id="9808281at2"/>
<evidence type="ECO:0000256" key="2">
    <source>
        <dbReference type="ARBA" id="ARBA00022679"/>
    </source>
</evidence>
<reference evidence="4 5" key="1">
    <citation type="submission" date="2019-03" db="EMBL/GenBank/DDBJ databases">
        <title>Genomic Encyclopedia of Type Strains, Phase IV (KMG-IV): sequencing the most valuable type-strain genomes for metagenomic binning, comparative biology and taxonomic classification.</title>
        <authorList>
            <person name="Goeker M."/>
        </authorList>
    </citation>
    <scope>NUCLEOTIDE SEQUENCE [LARGE SCALE GENOMIC DNA]</scope>
    <source>
        <strain evidence="4 5">DSM 20467</strain>
    </source>
</reference>
<dbReference type="Proteomes" id="UP000295188">
    <property type="component" value="Unassembled WGS sequence"/>
</dbReference>
<dbReference type="RefSeq" id="WP_132551598.1">
    <property type="nucleotide sequence ID" value="NZ_SMAA01000028.1"/>
</dbReference>
<dbReference type="InterPro" id="IPR050559">
    <property type="entry name" value="P-Pant_transferase_sf"/>
</dbReference>
<dbReference type="Gene3D" id="3.90.470.20">
    <property type="entry name" value="4'-phosphopantetheinyl transferase domain"/>
    <property type="match status" value="2"/>
</dbReference>